<feature type="compositionally biased region" description="Basic and acidic residues" evidence="1">
    <location>
        <begin position="59"/>
        <end position="90"/>
    </location>
</feature>
<feature type="compositionally biased region" description="Gly residues" evidence="1">
    <location>
        <begin position="185"/>
        <end position="194"/>
    </location>
</feature>
<protein>
    <submittedName>
        <fullName evidence="2">Uncharacterized protein</fullName>
    </submittedName>
</protein>
<keyword evidence="3" id="KW-1185">Reference proteome</keyword>
<feature type="compositionally biased region" description="Low complexity" evidence="1">
    <location>
        <begin position="164"/>
        <end position="175"/>
    </location>
</feature>
<dbReference type="AlphaFoldDB" id="A0A7J7T5T8"/>
<reference evidence="2 3" key="1">
    <citation type="journal article" date="2020" name="Nature">
        <title>Six reference-quality genomes reveal evolution of bat adaptations.</title>
        <authorList>
            <person name="Jebb D."/>
            <person name="Huang Z."/>
            <person name="Pippel M."/>
            <person name="Hughes G.M."/>
            <person name="Lavrichenko K."/>
            <person name="Devanna P."/>
            <person name="Winkler S."/>
            <person name="Jermiin L.S."/>
            <person name="Skirmuntt E.C."/>
            <person name="Katzourakis A."/>
            <person name="Burkitt-Gray L."/>
            <person name="Ray D.A."/>
            <person name="Sullivan K.A.M."/>
            <person name="Roscito J.G."/>
            <person name="Kirilenko B.M."/>
            <person name="Davalos L.M."/>
            <person name="Corthals A.P."/>
            <person name="Power M.L."/>
            <person name="Jones G."/>
            <person name="Ransome R.D."/>
            <person name="Dechmann D.K.N."/>
            <person name="Locatelli A.G."/>
            <person name="Puechmaille S.J."/>
            <person name="Fedrigo O."/>
            <person name="Jarvis E.D."/>
            <person name="Hiller M."/>
            <person name="Vernes S.C."/>
            <person name="Myers E.W."/>
            <person name="Teeling E.C."/>
        </authorList>
    </citation>
    <scope>NUCLEOTIDE SEQUENCE [LARGE SCALE GENOMIC DNA]</scope>
    <source>
        <strain evidence="2">MMyoMyo1</strain>
        <tissue evidence="2">Flight muscle</tissue>
    </source>
</reference>
<proteinExistence type="predicted"/>
<feature type="compositionally biased region" description="Low complexity" evidence="1">
    <location>
        <begin position="114"/>
        <end position="132"/>
    </location>
</feature>
<sequence>MAPPLAPPRAGVGALAERRGTALGPRPVVWAASPASGPGGELSVEQVSGAGKGGQWEAVHPDCEPDADPRVRDEADPRPLGHGRGRDAELRVPGAAGRGCGGRRRDLGAGPGRGAPLARPAAARRSPAGCRVSRTRRRQTRSGAAARGTPVRATCPSSFLDVTGPGSRGRPAAEAPRGRDSARGPGRGGHGNPRGPGADACEALLSPHFAAGPPLPPPPSE</sequence>
<evidence type="ECO:0000313" key="3">
    <source>
        <dbReference type="Proteomes" id="UP000527355"/>
    </source>
</evidence>
<gene>
    <name evidence="2" type="ORF">mMyoMyo1_009164</name>
</gene>
<organism evidence="2 3">
    <name type="scientific">Myotis myotis</name>
    <name type="common">Greater mouse-eared bat</name>
    <name type="synonym">Vespertilio myotis</name>
    <dbReference type="NCBI Taxonomy" id="51298"/>
    <lineage>
        <taxon>Eukaryota</taxon>
        <taxon>Metazoa</taxon>
        <taxon>Chordata</taxon>
        <taxon>Craniata</taxon>
        <taxon>Vertebrata</taxon>
        <taxon>Euteleostomi</taxon>
        <taxon>Mammalia</taxon>
        <taxon>Eutheria</taxon>
        <taxon>Laurasiatheria</taxon>
        <taxon>Chiroptera</taxon>
        <taxon>Yangochiroptera</taxon>
        <taxon>Vespertilionidae</taxon>
        <taxon>Myotis</taxon>
    </lineage>
</organism>
<dbReference type="Proteomes" id="UP000527355">
    <property type="component" value="Unassembled WGS sequence"/>
</dbReference>
<accession>A0A7J7T5T8</accession>
<evidence type="ECO:0000313" key="2">
    <source>
        <dbReference type="EMBL" id="KAF6296032.1"/>
    </source>
</evidence>
<name>A0A7J7T5T8_MYOMY</name>
<comment type="caution">
    <text evidence="2">The sequence shown here is derived from an EMBL/GenBank/DDBJ whole genome shotgun (WGS) entry which is preliminary data.</text>
</comment>
<feature type="region of interest" description="Disordered" evidence="1">
    <location>
        <begin position="1"/>
        <end position="221"/>
    </location>
</feature>
<evidence type="ECO:0000256" key="1">
    <source>
        <dbReference type="SAM" id="MobiDB-lite"/>
    </source>
</evidence>
<dbReference type="EMBL" id="JABWUV010000017">
    <property type="protein sequence ID" value="KAF6296032.1"/>
    <property type="molecule type" value="Genomic_DNA"/>
</dbReference>